<keyword evidence="7" id="KW-0675">Receptor</keyword>
<feature type="domain" description="Ionotropic glutamate receptor C-terminal" evidence="12">
    <location>
        <begin position="1290"/>
        <end position="1623"/>
    </location>
</feature>
<evidence type="ECO:0000256" key="10">
    <source>
        <dbReference type="ARBA" id="ARBA00023303"/>
    </source>
</evidence>
<dbReference type="EMBL" id="JAFEMO010000015">
    <property type="protein sequence ID" value="KAH7544167.1"/>
    <property type="molecule type" value="Genomic_DNA"/>
</dbReference>
<evidence type="ECO:0000256" key="3">
    <source>
        <dbReference type="ARBA" id="ARBA00022692"/>
    </source>
</evidence>
<dbReference type="InterPro" id="IPR018247">
    <property type="entry name" value="EF_Hand_1_Ca_BS"/>
</dbReference>
<evidence type="ECO:0000313" key="14">
    <source>
        <dbReference type="Proteomes" id="UP000827721"/>
    </source>
</evidence>
<dbReference type="SMART" id="SM00079">
    <property type="entry name" value="PBPe"/>
    <property type="match status" value="2"/>
</dbReference>
<dbReference type="PANTHER" id="PTHR34836:SF6">
    <property type="entry name" value="PERIPLASMIC BINDING PROTEIN-LIKE I"/>
    <property type="match status" value="1"/>
</dbReference>
<protein>
    <recommendedName>
        <fullName evidence="12">Ionotropic glutamate receptor C-terminal domain-containing protein</fullName>
    </recommendedName>
</protein>
<gene>
    <name evidence="13" type="ORF">JRO89_XS15G0120500</name>
</gene>
<evidence type="ECO:0000256" key="7">
    <source>
        <dbReference type="ARBA" id="ARBA00023170"/>
    </source>
</evidence>
<keyword evidence="3 11" id="KW-0812">Transmembrane</keyword>
<evidence type="ECO:0000256" key="2">
    <source>
        <dbReference type="ARBA" id="ARBA00022448"/>
    </source>
</evidence>
<name>A0ABQ8H1T5_9ROSI</name>
<evidence type="ECO:0000256" key="1">
    <source>
        <dbReference type="ARBA" id="ARBA00004141"/>
    </source>
</evidence>
<dbReference type="CDD" id="cd19990">
    <property type="entry name" value="PBP1_GABAb_receptor_plant"/>
    <property type="match status" value="2"/>
</dbReference>
<dbReference type="Gene3D" id="3.40.50.2300">
    <property type="match status" value="4"/>
</dbReference>
<feature type="transmembrane region" description="Helical" evidence="11">
    <location>
        <begin position="1415"/>
        <end position="1433"/>
    </location>
</feature>
<keyword evidence="10" id="KW-0407">Ion channel</keyword>
<proteinExistence type="predicted"/>
<comment type="caution">
    <text evidence="13">The sequence shown here is derived from an EMBL/GenBank/DDBJ whole genome shotgun (WGS) entry which is preliminary data.</text>
</comment>
<sequence length="1715" mass="193427">MMGPFSAQRIDDDGSVAEEEIHVGVILGMGSWEGKNLQTCISMAISDFYTKHDYYKTRVVLHTRDSKGEPLLALSSALELLQNFQVRAIFGAQTSMEAKFLAELGDRIEVPIITFSPSSSKHYPYFLQISQNETCQAEATAAIVAAFGWRDVIIVHEDSDDWTHFVPYLVNSLQGKSINVAYKTSFASSFKDDMIIEELYELKKFQQTIFIVHMSPSLATRIFENAKELGMMGRGYAWIMTVNSMNHLNSIRTFSHASDSMHGVIGLRFYIPASEELRDFTSRWRKIKFHTEQDMEAYNMELNVFCVWAYDVAWGLAKAAEKLRPRISLSRKPVDSKLNLIIDLDKIATASRHGNYSILLKEILQLKFKGLSGEFQFVNGKLVSNAFEIVNMLGKGERRVGFWTSAEKITREPYSSDHGRRLSSSDGNLEDIIWPGGYATIPKGYMAQTGRRKLRIVVPGTEFTELVNIDRDLDNNVTTITGFCIDVFKAAIRALPYQVDYEFIPFLNSNGENNGSYNELIYQIYLQNYDGAVGDITISANRTLYVDFTLPFTDLGVGIVVPKETTNNMWIFLEPLKVDLWLSSAGLFVMTGFVVWLIERPINNEFQGPISQQIGMIFWFSFSTLTFSHRERLLSNLSRFVVIVWVFTVLILTSSYTATLTSMITVQHIKLNSKENYITNLNFKNSYLQPLSSPKDYADALSRGSKKGGVSAIIDEIPYIKIFLAKYSADYSMVGSMSTTNGFAFAFRKGSPLVPDMSRVIAELRGNRTLSMIENEWFKCPLTFTSDEPSNNVKPLTIDSFRGLFLITGVSSALALAMLSICLIHKNWHVLKNCPFSAQRIDDDDDKDGSVAEEEIHVGVILDMGSWEGKTLQTCISMAISDFYTIHDYYKTRVVLHTRDSKGEPLLALSSALELLQNSQVRAIFGAQTSMEAKFLAELGDKTEVPIITFSPSSSKHYPYFLQISQSETCQAEATAAIVAAFGWRDVIIVHEDSDDWTDFVPYLVDSLQGKSVNVAYKTSFASSFKDDMIIEELYELKKFQQTIFIVHMSPSLATRIFENAKELGMMGRGYAWIMTVNSMNHLNSIRTFSHASDSMHGVIGLRFYIPASEELRDFTSRWRKIKFHTEQDMEAYNMELNVFCVWAYDVAWGLAKAAEKLRPRISLSRKPVDSKLNLIIDLDKIATASRHGNYSILLKEILQLKFKGLSGEFQFVNGKLVSNAFEIVNMLGKGERRVGFWTSAEKITREPYSSDHGRRLSSSDGNLEDIIWPGGYATIPKGYMAQTGRRKLRIAVPGTEFTELVNIDRDLDNNVTTITGFCIDVFKAAIRALPYQVDYEFIPFLNSNGENNGSYNELIYHIYLQNYDGAVGDITITADRTLYVDFTLPYTDLGVGIVVPKETTNNMWIFLEPLKADLWLSSVGLFVMTGFVVWLIERPINNEFQGPISQQIGTIFLFSFSTLTFTHKERLLSNLSRFVVFVVLILTSSYTATLTSMITVQHIKLNSKENYIGYQENPFIKGVISNLNFENSHLQPFSSPEEFADALSRGSKKGGVSAIIDEIPYIKIFLAKYSADYSMAGSMSISNGFAFAFRKGSPLAPDMSRAIAQLRENGTLRTIENEWFKCPLALTSDETSNNVKPLTIDSFRGLFLITGVSSALALAMLSICLIHKNWHVLKNCNSRVLFRARLNFVKEYLSKKLSSRNGETSVIHPEQITP</sequence>
<dbReference type="PROSITE" id="PS00018">
    <property type="entry name" value="EF_HAND_1"/>
    <property type="match status" value="1"/>
</dbReference>
<keyword evidence="6 11" id="KW-0472">Membrane</keyword>
<dbReference type="InterPro" id="IPR044440">
    <property type="entry name" value="GABAb_receptor_plant_PBP1"/>
</dbReference>
<accession>A0ABQ8H1T5</accession>
<evidence type="ECO:0000259" key="12">
    <source>
        <dbReference type="SMART" id="SM00079"/>
    </source>
</evidence>
<dbReference type="CDD" id="cd13686">
    <property type="entry name" value="GluR_Plant"/>
    <property type="match status" value="2"/>
</dbReference>
<feature type="transmembrane region" description="Helical" evidence="11">
    <location>
        <begin position="1475"/>
        <end position="1497"/>
    </location>
</feature>
<dbReference type="Gene3D" id="1.10.287.70">
    <property type="match status" value="2"/>
</dbReference>
<keyword evidence="4 11" id="KW-1133">Transmembrane helix</keyword>
<dbReference type="Gene3D" id="3.40.190.10">
    <property type="entry name" value="Periplasmic binding protein-like II"/>
    <property type="match status" value="3"/>
</dbReference>
<dbReference type="SUPFAM" id="SSF53850">
    <property type="entry name" value="Periplasmic binding protein-like II"/>
    <property type="match status" value="2"/>
</dbReference>
<dbReference type="InterPro" id="IPR001320">
    <property type="entry name" value="Iontro_rcpt_C"/>
</dbReference>
<dbReference type="SUPFAM" id="SSF53822">
    <property type="entry name" value="Periplasmic binding protein-like I"/>
    <property type="match status" value="2"/>
</dbReference>
<dbReference type="InterPro" id="IPR015683">
    <property type="entry name" value="Ionotropic_Glu_rcpt"/>
</dbReference>
<dbReference type="Pfam" id="PF00060">
    <property type="entry name" value="Lig_chan"/>
    <property type="match status" value="2"/>
</dbReference>
<organism evidence="13 14">
    <name type="scientific">Xanthoceras sorbifolium</name>
    <dbReference type="NCBI Taxonomy" id="99658"/>
    <lineage>
        <taxon>Eukaryota</taxon>
        <taxon>Viridiplantae</taxon>
        <taxon>Streptophyta</taxon>
        <taxon>Embryophyta</taxon>
        <taxon>Tracheophyta</taxon>
        <taxon>Spermatophyta</taxon>
        <taxon>Magnoliopsida</taxon>
        <taxon>eudicotyledons</taxon>
        <taxon>Gunneridae</taxon>
        <taxon>Pentapetalae</taxon>
        <taxon>rosids</taxon>
        <taxon>malvids</taxon>
        <taxon>Sapindales</taxon>
        <taxon>Sapindaceae</taxon>
        <taxon>Xanthoceroideae</taxon>
        <taxon>Xanthoceras</taxon>
    </lineage>
</organism>
<feature type="transmembrane region" description="Helical" evidence="11">
    <location>
        <begin position="1646"/>
        <end position="1667"/>
    </location>
</feature>
<dbReference type="InterPro" id="IPR019594">
    <property type="entry name" value="Glu/Gly-bd"/>
</dbReference>
<keyword evidence="8" id="KW-0325">Glycoprotein</keyword>
<dbReference type="InterPro" id="IPR028082">
    <property type="entry name" value="Peripla_BP_I"/>
</dbReference>
<evidence type="ECO:0000256" key="6">
    <source>
        <dbReference type="ARBA" id="ARBA00023136"/>
    </source>
</evidence>
<evidence type="ECO:0000256" key="4">
    <source>
        <dbReference type="ARBA" id="ARBA00022989"/>
    </source>
</evidence>
<comment type="subcellular location">
    <subcellularLocation>
        <location evidence="1">Membrane</location>
        <topology evidence="1">Multi-pass membrane protein</topology>
    </subcellularLocation>
</comment>
<evidence type="ECO:0000313" key="13">
    <source>
        <dbReference type="EMBL" id="KAH7544167.1"/>
    </source>
</evidence>
<reference evidence="13 14" key="1">
    <citation type="submission" date="2021-02" db="EMBL/GenBank/DDBJ databases">
        <title>Plant Genome Project.</title>
        <authorList>
            <person name="Zhang R.-G."/>
        </authorList>
    </citation>
    <scope>NUCLEOTIDE SEQUENCE [LARGE SCALE GENOMIC DNA]</scope>
    <source>
        <tissue evidence="13">Leaves</tissue>
    </source>
</reference>
<dbReference type="PANTHER" id="PTHR34836">
    <property type="entry name" value="OS06G0188250 PROTEIN"/>
    <property type="match status" value="1"/>
</dbReference>
<dbReference type="Pfam" id="PF10613">
    <property type="entry name" value="Lig_chan-Glu_bd"/>
    <property type="match status" value="2"/>
</dbReference>
<evidence type="ECO:0000256" key="5">
    <source>
        <dbReference type="ARBA" id="ARBA00023065"/>
    </source>
</evidence>
<dbReference type="Proteomes" id="UP000827721">
    <property type="component" value="Unassembled WGS sequence"/>
</dbReference>
<keyword evidence="14" id="KW-1185">Reference proteome</keyword>
<evidence type="ECO:0000256" key="8">
    <source>
        <dbReference type="ARBA" id="ARBA00023180"/>
    </source>
</evidence>
<dbReference type="InterPro" id="IPR001828">
    <property type="entry name" value="ANF_lig-bd_rcpt"/>
</dbReference>
<feature type="transmembrane region" description="Helical" evidence="11">
    <location>
        <begin position="640"/>
        <end position="664"/>
    </location>
</feature>
<feature type="transmembrane region" description="Helical" evidence="11">
    <location>
        <begin position="578"/>
        <end position="598"/>
    </location>
</feature>
<dbReference type="Pfam" id="PF01094">
    <property type="entry name" value="ANF_receptor"/>
    <property type="match status" value="2"/>
</dbReference>
<evidence type="ECO:0000256" key="9">
    <source>
        <dbReference type="ARBA" id="ARBA00023286"/>
    </source>
</evidence>
<keyword evidence="5" id="KW-0406">Ion transport</keyword>
<keyword evidence="2" id="KW-0813">Transport</keyword>
<evidence type="ECO:0000256" key="11">
    <source>
        <dbReference type="SAM" id="Phobius"/>
    </source>
</evidence>
<feature type="domain" description="Ionotropic glutamate receptor C-terminal" evidence="12">
    <location>
        <begin position="455"/>
        <end position="780"/>
    </location>
</feature>
<keyword evidence="9" id="KW-1071">Ligand-gated ion channel</keyword>